<feature type="domain" description="DCD" evidence="2">
    <location>
        <begin position="74"/>
        <end position="201"/>
    </location>
</feature>
<sequence>MTRGGRRGKRGQKGGHAENSGQTVKKKIEKRSAEKRSAKKVPSDLVASASVAPVLMDATRDVAQGKLEKVGNSEKLPGFIFMCNGQTKSDCYQYRVFGLSSGKLDVVERIKEGTKLFLFDFDLKLLYGIYKATSSGQRDLEPSAFGGRFSAQVRFKISKDCLPLPEKQFKHAIQENYEGYSKFKQELSNRQVRKLIELFRPITLPPSGQAPRPPPKVDLQHRNPPPDSGDRFQWPVRLPPHESGYATESHIVRVPPPLEARYGHPASLPSQSGTYYAEPPQPYMPENPASHAQDPYSRYRTVPEVVHRERESEIYHRSVLERERESKYHRLLLERERESEYHRSLLERERDLAQRLDRGSDYYNQLATQATSHPPAPQSYALAPPSYAPAPPSYAPAPPSYAIASSYAPAPSYAPPSYAPQTHAPVEYRSGYYSTVGYDDPNRVLGDPLLQRSATGRVGVAGESVPVSSLYSFAGSAPTYH</sequence>
<dbReference type="AlphaFoldDB" id="A0A835INC8"/>
<keyword evidence="4" id="KW-1185">Reference proteome</keyword>
<dbReference type="PANTHER" id="PTHR46444:SF19">
    <property type="entry name" value="OS02G0745600 PROTEIN"/>
    <property type="match status" value="1"/>
</dbReference>
<dbReference type="Pfam" id="PF10539">
    <property type="entry name" value="Dev_Cell_Death"/>
    <property type="match status" value="1"/>
</dbReference>
<dbReference type="PANTHER" id="PTHR46444">
    <property type="entry name" value="DCD (DEVELOPMENT AND CELL DEATH) DOMAIN PROTEIN-RELATED"/>
    <property type="match status" value="1"/>
</dbReference>
<protein>
    <recommendedName>
        <fullName evidence="2">DCD domain-containing protein</fullName>
    </recommendedName>
</protein>
<proteinExistence type="predicted"/>
<dbReference type="PROSITE" id="PS51222">
    <property type="entry name" value="DCD"/>
    <property type="match status" value="1"/>
</dbReference>
<evidence type="ECO:0000313" key="4">
    <source>
        <dbReference type="Proteomes" id="UP000631114"/>
    </source>
</evidence>
<dbReference type="SMART" id="SM00767">
    <property type="entry name" value="DCD"/>
    <property type="match status" value="1"/>
</dbReference>
<reference evidence="3 4" key="1">
    <citation type="submission" date="2020-10" db="EMBL/GenBank/DDBJ databases">
        <title>The Coptis chinensis genome and diversification of protoberbering-type alkaloids.</title>
        <authorList>
            <person name="Wang B."/>
            <person name="Shu S."/>
            <person name="Song C."/>
            <person name="Liu Y."/>
        </authorList>
    </citation>
    <scope>NUCLEOTIDE SEQUENCE [LARGE SCALE GENOMIC DNA]</scope>
    <source>
        <strain evidence="3">HL-2020</strain>
        <tissue evidence="3">Leaf</tissue>
    </source>
</reference>
<name>A0A835INC8_9MAGN</name>
<feature type="region of interest" description="Disordered" evidence="1">
    <location>
        <begin position="203"/>
        <end position="230"/>
    </location>
</feature>
<dbReference type="OrthoDB" id="1920894at2759"/>
<gene>
    <name evidence="3" type="ORF">IFM89_009064</name>
</gene>
<dbReference type="InterPro" id="IPR013989">
    <property type="entry name" value="Dev_and_cell_death_domain"/>
</dbReference>
<organism evidence="3 4">
    <name type="scientific">Coptis chinensis</name>
    <dbReference type="NCBI Taxonomy" id="261450"/>
    <lineage>
        <taxon>Eukaryota</taxon>
        <taxon>Viridiplantae</taxon>
        <taxon>Streptophyta</taxon>
        <taxon>Embryophyta</taxon>
        <taxon>Tracheophyta</taxon>
        <taxon>Spermatophyta</taxon>
        <taxon>Magnoliopsida</taxon>
        <taxon>Ranunculales</taxon>
        <taxon>Ranunculaceae</taxon>
        <taxon>Coptidoideae</taxon>
        <taxon>Coptis</taxon>
    </lineage>
</organism>
<evidence type="ECO:0000313" key="3">
    <source>
        <dbReference type="EMBL" id="KAF9619722.1"/>
    </source>
</evidence>
<dbReference type="Proteomes" id="UP000631114">
    <property type="component" value="Unassembled WGS sequence"/>
</dbReference>
<evidence type="ECO:0000256" key="1">
    <source>
        <dbReference type="SAM" id="MobiDB-lite"/>
    </source>
</evidence>
<evidence type="ECO:0000259" key="2">
    <source>
        <dbReference type="PROSITE" id="PS51222"/>
    </source>
</evidence>
<feature type="region of interest" description="Disordered" evidence="1">
    <location>
        <begin position="1"/>
        <end position="44"/>
    </location>
</feature>
<comment type="caution">
    <text evidence="3">The sequence shown here is derived from an EMBL/GenBank/DDBJ whole genome shotgun (WGS) entry which is preliminary data.</text>
</comment>
<feature type="compositionally biased region" description="Basic residues" evidence="1">
    <location>
        <begin position="1"/>
        <end position="13"/>
    </location>
</feature>
<accession>A0A835INC8</accession>
<dbReference type="EMBL" id="JADFTS010000002">
    <property type="protein sequence ID" value="KAF9619722.1"/>
    <property type="molecule type" value="Genomic_DNA"/>
</dbReference>